<dbReference type="InterPro" id="IPR003607">
    <property type="entry name" value="HD/PDEase_dom"/>
</dbReference>
<dbReference type="Gene3D" id="1.10.3210.10">
    <property type="entry name" value="Hypothetical protein af1432"/>
    <property type="match status" value="1"/>
</dbReference>
<protein>
    <submittedName>
        <fullName evidence="2">Phosphodiesterase</fullName>
    </submittedName>
</protein>
<evidence type="ECO:0000313" key="2">
    <source>
        <dbReference type="EMBL" id="PZQ21109.1"/>
    </source>
</evidence>
<dbReference type="Pfam" id="PF11871">
    <property type="entry name" value="DUF3391"/>
    <property type="match status" value="1"/>
</dbReference>
<sequence>MRTIMGVLQKIKPEDVRIGMFIHAFDGSWFDHPFWKKHFVVETDEQLLRIRNSAIVGIVIDQSRSRLAQSAVTPSVPVPATDGTRDTLQPQRRAAPALPAFAAPARDALLQRPGYRAECRRARRLIDRSRDAVAAMFEDARLGRAIEAKRMIPLARSVGQSLDRDEKALLNLVRLKEKDEYTYLHSVSVCALMMNFARHLGLDEAVVQDLGVAGLLHDVGKVAIADDILNKQGGLSESERSSVRSHPLAGHRLLEASDGVPEAALEVCLRHHEKMDGGGYPGGMRGEALSLFARMGAICDVYDAVTSSRPYKEPWAPCAALTEMRGWAGHFDAALLERFSDSLGIYPVGTLVRISTGELGIVMRSDGEALENVVVRVFFDCDLLAECEPFERAISPSAENPRIVGRDTPGFWRFSDWESRRMEIMSHDIPARHA</sequence>
<dbReference type="PANTHER" id="PTHR43155:SF2">
    <property type="entry name" value="CYCLIC DI-GMP PHOSPHODIESTERASE PA4108"/>
    <property type="match status" value="1"/>
</dbReference>
<dbReference type="PROSITE" id="PS51832">
    <property type="entry name" value="HD_GYP"/>
    <property type="match status" value="1"/>
</dbReference>
<dbReference type="AlphaFoldDB" id="A0A2W5KYF8"/>
<accession>A0A2W5KYF8</accession>
<dbReference type="PANTHER" id="PTHR43155">
    <property type="entry name" value="CYCLIC DI-GMP PHOSPHODIESTERASE PA4108-RELATED"/>
    <property type="match status" value="1"/>
</dbReference>
<dbReference type="EMBL" id="QFPJ01000036">
    <property type="protein sequence ID" value="PZQ21109.1"/>
    <property type="molecule type" value="Genomic_DNA"/>
</dbReference>
<dbReference type="CDD" id="cd00077">
    <property type="entry name" value="HDc"/>
    <property type="match status" value="1"/>
</dbReference>
<dbReference type="GO" id="GO:0008081">
    <property type="term" value="F:phosphoric diester hydrolase activity"/>
    <property type="evidence" value="ECO:0007669"/>
    <property type="project" value="UniProtKB-ARBA"/>
</dbReference>
<evidence type="ECO:0000313" key="3">
    <source>
        <dbReference type="Proteomes" id="UP000248597"/>
    </source>
</evidence>
<dbReference type="SUPFAM" id="SSF109604">
    <property type="entry name" value="HD-domain/PDEase-like"/>
    <property type="match status" value="1"/>
</dbReference>
<organism evidence="2 3">
    <name type="scientific">Sphingopyxis macrogoltabida</name>
    <name type="common">Sphingomonas macrogoltabidus</name>
    <dbReference type="NCBI Taxonomy" id="33050"/>
    <lineage>
        <taxon>Bacteria</taxon>
        <taxon>Pseudomonadati</taxon>
        <taxon>Pseudomonadota</taxon>
        <taxon>Alphaproteobacteria</taxon>
        <taxon>Sphingomonadales</taxon>
        <taxon>Sphingomonadaceae</taxon>
        <taxon>Sphingopyxis</taxon>
    </lineage>
</organism>
<dbReference type="Pfam" id="PF13487">
    <property type="entry name" value="HD_5"/>
    <property type="match status" value="1"/>
</dbReference>
<evidence type="ECO:0000259" key="1">
    <source>
        <dbReference type="PROSITE" id="PS51832"/>
    </source>
</evidence>
<name>A0A2W5KYF8_SPHMC</name>
<gene>
    <name evidence="2" type="ORF">DI569_13150</name>
</gene>
<comment type="caution">
    <text evidence="2">The sequence shown here is derived from an EMBL/GenBank/DDBJ whole genome shotgun (WGS) entry which is preliminary data.</text>
</comment>
<feature type="domain" description="HD-GYP" evidence="1">
    <location>
        <begin position="160"/>
        <end position="355"/>
    </location>
</feature>
<dbReference type="SMART" id="SM00471">
    <property type="entry name" value="HDc"/>
    <property type="match status" value="1"/>
</dbReference>
<dbReference type="Proteomes" id="UP000248597">
    <property type="component" value="Unassembled WGS sequence"/>
</dbReference>
<dbReference type="InterPro" id="IPR037522">
    <property type="entry name" value="HD_GYP_dom"/>
</dbReference>
<proteinExistence type="predicted"/>
<reference evidence="2 3" key="1">
    <citation type="submission" date="2017-08" db="EMBL/GenBank/DDBJ databases">
        <title>Infants hospitalized years apart are colonized by the same room-sourced microbial strains.</title>
        <authorList>
            <person name="Brooks B."/>
            <person name="Olm M.R."/>
            <person name="Firek B.A."/>
            <person name="Baker R."/>
            <person name="Thomas B.C."/>
            <person name="Morowitz M.J."/>
            <person name="Banfield J.F."/>
        </authorList>
    </citation>
    <scope>NUCLEOTIDE SEQUENCE [LARGE SCALE GENOMIC DNA]</scope>
    <source>
        <strain evidence="2">S2_005_003_R2_47</strain>
    </source>
</reference>
<dbReference type="InterPro" id="IPR021812">
    <property type="entry name" value="DUF3391"/>
</dbReference>